<keyword evidence="3" id="KW-1185">Reference proteome</keyword>
<reference evidence="2" key="1">
    <citation type="submission" date="2019-01" db="EMBL/GenBank/DDBJ databases">
        <authorList>
            <person name="Trentin L.B."/>
            <person name="Santos E.R."/>
            <person name="Silva L.A."/>
            <person name="Sosa-Gomez D.R."/>
            <person name="Ribeiro B.M."/>
            <person name="Ardisson-Araujo D.M.P."/>
        </authorList>
    </citation>
    <scope>NUCLEOTIDE SEQUENCE</scope>
    <source>
        <strain evidence="2">VPN54</strain>
    </source>
</reference>
<dbReference type="InterPro" id="IPR009855">
    <property type="entry name" value="Baculo_LEF-10"/>
</dbReference>
<protein>
    <submittedName>
        <fullName evidence="2">LEF-10</fullName>
    </submittedName>
</protein>
<dbReference type="Pfam" id="PF07206">
    <property type="entry name" value="Baculo_LEF-10"/>
    <property type="match status" value="1"/>
</dbReference>
<dbReference type="Proteomes" id="UP000830719">
    <property type="component" value="Segment"/>
</dbReference>
<evidence type="ECO:0000313" key="3">
    <source>
        <dbReference type="Proteomes" id="UP000830719"/>
    </source>
</evidence>
<dbReference type="RefSeq" id="YP_010799628.1">
    <property type="nucleotide sequence ID" value="NC_076682.1"/>
</dbReference>
<organism evidence="2 3">
    <name type="scientific">Rachiplusia nu nucleopolyhedrovirus</name>
    <dbReference type="NCBI Taxonomy" id="2605775"/>
    <lineage>
        <taxon>Viruses</taxon>
        <taxon>Viruses incertae sedis</taxon>
        <taxon>Naldaviricetes</taxon>
        <taxon>Lefavirales</taxon>
        <taxon>Baculoviridae</taxon>
        <taxon>Alphabaculovirus</taxon>
        <taxon>Alphabaculovirus ranus</taxon>
    </lineage>
</organism>
<dbReference type="EMBL" id="MK419956">
    <property type="protein sequence ID" value="QEI03595.1"/>
    <property type="molecule type" value="Genomic_DNA"/>
</dbReference>
<feature type="compositionally biased region" description="Low complexity" evidence="1">
    <location>
        <begin position="55"/>
        <end position="66"/>
    </location>
</feature>
<evidence type="ECO:0000313" key="2">
    <source>
        <dbReference type="EMBL" id="QEI03595.1"/>
    </source>
</evidence>
<gene>
    <name evidence="2" type="primary">lef-10</name>
</gene>
<feature type="region of interest" description="Disordered" evidence="1">
    <location>
        <begin position="52"/>
        <end position="74"/>
    </location>
</feature>
<dbReference type="GeneID" id="80538098"/>
<evidence type="ECO:0000256" key="1">
    <source>
        <dbReference type="SAM" id="MobiDB-lite"/>
    </source>
</evidence>
<proteinExistence type="predicted"/>
<name>A0AAE6M7G9_9ABAC</name>
<dbReference type="KEGG" id="vg:80538098"/>
<sequence>MSALSLDTDVVEIILNNNLQLIDNTYIVLNVLDKRGSIKPMCIGEIGSFQTHQNTQDTVSDTSTSSELQSDQTL</sequence>
<accession>A0AAE6M7G9</accession>